<reference evidence="2 5" key="1">
    <citation type="submission" date="2021-01" db="EMBL/GenBank/DDBJ databases">
        <title>Diatom-associated Roseobacters Show Island Model of Population Structure.</title>
        <authorList>
            <person name="Qu L."/>
            <person name="Feng X."/>
            <person name="Chen Y."/>
            <person name="Li L."/>
            <person name="Wang X."/>
            <person name="Hu Z."/>
            <person name="Wang H."/>
            <person name="Luo H."/>
        </authorList>
    </citation>
    <scope>NUCLEOTIDE SEQUENCE</scope>
    <source>
        <strain evidence="3 5">CC28-63</strain>
        <strain evidence="2">CC28-69</strain>
    </source>
</reference>
<dbReference type="RefSeq" id="WP_085633793.1">
    <property type="nucleotide sequence ID" value="NZ_JAFBWU010000025.1"/>
</dbReference>
<dbReference type="Proteomes" id="UP000809440">
    <property type="component" value="Unassembled WGS sequence"/>
</dbReference>
<evidence type="ECO:0000313" key="3">
    <source>
        <dbReference type="EMBL" id="MBM2419717.1"/>
    </source>
</evidence>
<proteinExistence type="predicted"/>
<dbReference type="OrthoDB" id="7647056at2"/>
<dbReference type="Proteomes" id="UP000755667">
    <property type="component" value="Unassembled WGS sequence"/>
</dbReference>
<dbReference type="GeneID" id="62643406"/>
<feature type="region of interest" description="Disordered" evidence="1">
    <location>
        <begin position="540"/>
        <end position="561"/>
    </location>
</feature>
<organism evidence="2 4">
    <name type="scientific">Marivita cryptomonadis</name>
    <dbReference type="NCBI Taxonomy" id="505252"/>
    <lineage>
        <taxon>Bacteria</taxon>
        <taxon>Pseudomonadati</taxon>
        <taxon>Pseudomonadota</taxon>
        <taxon>Alphaproteobacteria</taxon>
        <taxon>Rhodobacterales</taxon>
        <taxon>Roseobacteraceae</taxon>
        <taxon>Marivita</taxon>
    </lineage>
</organism>
<comment type="caution">
    <text evidence="2">The sequence shown here is derived from an EMBL/GenBank/DDBJ whole genome shotgun (WGS) entry which is preliminary data.</text>
</comment>
<evidence type="ECO:0000313" key="5">
    <source>
        <dbReference type="Proteomes" id="UP000809440"/>
    </source>
</evidence>
<gene>
    <name evidence="2" type="ORF">JQX41_22405</name>
    <name evidence="3" type="ORF">JQX48_22325</name>
</gene>
<sequence length="722" mass="80109">MSPDLISLLSIIPEQVRAHDAGRVVQQIAQRLLRDEFLAIDLMETIGAEAHDEATDELLVTLLTSVLDEARMLRENGRFVGSDFIEMMQEHLAMLNAENALKHFGRFRLASCWTGAGLETPDCLALSSDWVAAPAAGDLGVLKDGVPDLEVDLDKLIDALPVDVEGDLQSLREALSHVLATIPREFRREFARMVVGRPKATYEDLGCTWIFDQQAEIRQGAVDGLSDRMMAGLASHTLIKRLASIRSWIADKEEQARIDGLIRDAKRRGIGGAQVKAAPKVHRVLASMVDGSGAQSLTIALQSGSARKMAIVLLKQGFGIKDAYVVPCSSASEQRWLIEMLIAQVPAWDVPLEYVKQAISIGLEDGLKAQRYPAVGLIDVAHALEFADVRPHSSSVQETIALMDPDGEIIKLSPQVKGRLINASKYWANIYPMIVETWFEDSDAMTNAIVTSATPTALKKALWYNLEDRRDHWANLIARSALLLHSTGAPEAKQFAAVALSLSEGRPLKKIPIMEWIADLSLEVCEYEIVADFGSTHVSDMSSSNITSRLPPKNLPTLNPKPEKPGELAKLLQAAGQTEWWIDGYMVGVCIAPKFVSPPSWISVLITILGPAMQDEVKLQRLFDLLMLRYMSTLKDLQKSMDFVIFPEDRHLLGIWSDGLLAAWDGNLDFWPKAKLNEEDKVARELLENMAEWKNDTNNFSESIPKWLQKRISAQAGMDYYI</sequence>
<name>A0A9Q2P422_9RHOB</name>
<evidence type="ECO:0000313" key="2">
    <source>
        <dbReference type="EMBL" id="MBM2415066.1"/>
    </source>
</evidence>
<dbReference type="EMBL" id="JAFBXF010000025">
    <property type="protein sequence ID" value="MBM2419717.1"/>
    <property type="molecule type" value="Genomic_DNA"/>
</dbReference>
<dbReference type="Pfam" id="PF03695">
    <property type="entry name" value="UPF0149"/>
    <property type="match status" value="1"/>
</dbReference>
<evidence type="ECO:0000256" key="1">
    <source>
        <dbReference type="SAM" id="MobiDB-lite"/>
    </source>
</evidence>
<keyword evidence="5" id="KW-1185">Reference proteome</keyword>
<accession>A0A9Q2P422</accession>
<protein>
    <submittedName>
        <fullName evidence="2">UPF0149 family protein</fullName>
    </submittedName>
</protein>
<evidence type="ECO:0000313" key="4">
    <source>
        <dbReference type="Proteomes" id="UP000755667"/>
    </source>
</evidence>
<dbReference type="InterPro" id="IPR011978">
    <property type="entry name" value="YgfB-like"/>
</dbReference>
<dbReference type="EMBL" id="JAFBXE010000025">
    <property type="protein sequence ID" value="MBM2415066.1"/>
    <property type="molecule type" value="Genomic_DNA"/>
</dbReference>
<feature type="compositionally biased region" description="Low complexity" evidence="1">
    <location>
        <begin position="550"/>
        <end position="560"/>
    </location>
</feature>
<dbReference type="AlphaFoldDB" id="A0A9Q2P422"/>